<protein>
    <recommendedName>
        <fullName evidence="4">Tricarboxylate transport protein TctC</fullName>
    </recommendedName>
</protein>
<evidence type="ECO:0000313" key="3">
    <source>
        <dbReference type="Proteomes" id="UP000234328"/>
    </source>
</evidence>
<name>A0A2N4UG02_9BURK</name>
<comment type="caution">
    <text evidence="2">The sequence shown here is derived from an EMBL/GenBank/DDBJ whole genome shotgun (WGS) entry which is preliminary data.</text>
</comment>
<dbReference type="Pfam" id="PF03401">
    <property type="entry name" value="TctC"/>
    <property type="match status" value="1"/>
</dbReference>
<evidence type="ECO:0000256" key="1">
    <source>
        <dbReference type="ARBA" id="ARBA00006987"/>
    </source>
</evidence>
<dbReference type="Proteomes" id="UP000234328">
    <property type="component" value="Unassembled WGS sequence"/>
</dbReference>
<dbReference type="Gene3D" id="3.40.190.150">
    <property type="entry name" value="Bordetella uptake gene, domain 1"/>
    <property type="match status" value="1"/>
</dbReference>
<evidence type="ECO:0008006" key="4">
    <source>
        <dbReference type="Google" id="ProtNLM"/>
    </source>
</evidence>
<reference evidence="2 3" key="1">
    <citation type="submission" date="2017-10" db="EMBL/GenBank/DDBJ databases">
        <title>Two draft genome sequences of Pusillimonas sp. strains isolated from a nitrate- and radionuclide-contaminated groundwater in Russia.</title>
        <authorList>
            <person name="Grouzdev D.S."/>
            <person name="Tourova T.P."/>
            <person name="Goeva M.A."/>
            <person name="Babich T.L."/>
            <person name="Sokolova D.S."/>
            <person name="Abdullin R."/>
            <person name="Poltaraus A.B."/>
            <person name="Toshchakov S.V."/>
            <person name="Nazina T.N."/>
        </authorList>
    </citation>
    <scope>NUCLEOTIDE SEQUENCE [LARGE SCALE GENOMIC DNA]</scope>
    <source>
        <strain evidence="2 3">JR1/69-2-13</strain>
    </source>
</reference>
<dbReference type="RefSeq" id="WP_102070071.1">
    <property type="nucleotide sequence ID" value="NZ_PDNV01000006.1"/>
</dbReference>
<dbReference type="PANTHER" id="PTHR42928">
    <property type="entry name" value="TRICARBOXYLATE-BINDING PROTEIN"/>
    <property type="match status" value="1"/>
</dbReference>
<proteinExistence type="inferred from homology"/>
<dbReference type="InterPro" id="IPR042100">
    <property type="entry name" value="Bug_dom1"/>
</dbReference>
<keyword evidence="3" id="KW-1185">Reference proteome</keyword>
<evidence type="ECO:0000313" key="2">
    <source>
        <dbReference type="EMBL" id="PLC53953.1"/>
    </source>
</evidence>
<comment type="similarity">
    <text evidence="1">Belongs to the UPF0065 (bug) family.</text>
</comment>
<dbReference type="EMBL" id="PDNV01000006">
    <property type="protein sequence ID" value="PLC53953.1"/>
    <property type="molecule type" value="Genomic_DNA"/>
</dbReference>
<gene>
    <name evidence="2" type="ORF">CR155_11020</name>
</gene>
<accession>A0A2N4UG02</accession>
<organism evidence="2 3">
    <name type="scientific">Pollutimonas nitritireducens</name>
    <dbReference type="NCBI Taxonomy" id="2045209"/>
    <lineage>
        <taxon>Bacteria</taxon>
        <taxon>Pseudomonadati</taxon>
        <taxon>Pseudomonadota</taxon>
        <taxon>Betaproteobacteria</taxon>
        <taxon>Burkholderiales</taxon>
        <taxon>Alcaligenaceae</taxon>
        <taxon>Pollutimonas</taxon>
    </lineage>
</organism>
<sequence>MLAVFASSLAHADDSFRSRPITLIAPLAPGSAGDAAMRELANEMSIDLGQLVAVKNMAGVVGNIGTAAIARSKPDEYTVGMGGPGAMGSQPVYFARPRIRLVKGYCPNHASS</sequence>
<dbReference type="PANTHER" id="PTHR42928:SF5">
    <property type="entry name" value="BLR1237 PROTEIN"/>
    <property type="match status" value="1"/>
</dbReference>
<dbReference type="AlphaFoldDB" id="A0A2N4UG02"/>
<dbReference type="InterPro" id="IPR005064">
    <property type="entry name" value="BUG"/>
</dbReference>